<evidence type="ECO:0000313" key="7">
    <source>
        <dbReference type="EMBL" id="KAH7311300.1"/>
    </source>
</evidence>
<dbReference type="SUPFAM" id="SSF103473">
    <property type="entry name" value="MFS general substrate transporter"/>
    <property type="match status" value="1"/>
</dbReference>
<feature type="transmembrane region" description="Helical" evidence="5">
    <location>
        <begin position="194"/>
        <end position="213"/>
    </location>
</feature>
<dbReference type="PROSITE" id="PS50850">
    <property type="entry name" value="MFS"/>
    <property type="match status" value="1"/>
</dbReference>
<feature type="transmembrane region" description="Helical" evidence="5">
    <location>
        <begin position="37"/>
        <end position="60"/>
    </location>
</feature>
<proteinExistence type="predicted"/>
<feature type="transmembrane region" description="Helical" evidence="5">
    <location>
        <begin position="168"/>
        <end position="188"/>
    </location>
</feature>
<feature type="transmembrane region" description="Helical" evidence="5">
    <location>
        <begin position="290"/>
        <end position="311"/>
    </location>
</feature>
<dbReference type="GO" id="GO:0022857">
    <property type="term" value="F:transmembrane transporter activity"/>
    <property type="evidence" value="ECO:0007669"/>
    <property type="project" value="InterPro"/>
</dbReference>
<dbReference type="InterPro" id="IPR036259">
    <property type="entry name" value="MFS_trans_sf"/>
</dbReference>
<feature type="transmembrane region" description="Helical" evidence="5">
    <location>
        <begin position="252"/>
        <end position="270"/>
    </location>
</feature>
<keyword evidence="3 5" id="KW-1133">Transmembrane helix</keyword>
<feature type="transmembrane region" description="Helical" evidence="5">
    <location>
        <begin position="332"/>
        <end position="352"/>
    </location>
</feature>
<feature type="transmembrane region" description="Helical" evidence="5">
    <location>
        <begin position="358"/>
        <end position="382"/>
    </location>
</feature>
<feature type="domain" description="Major facilitator superfamily (MFS) profile" evidence="6">
    <location>
        <begin position="39"/>
        <end position="451"/>
    </location>
</feature>
<name>A0A8K0SQE6_9HYPO</name>
<dbReference type="AlphaFoldDB" id="A0A8K0SQE6"/>
<comment type="caution">
    <text evidence="7">The sequence shown here is derived from an EMBL/GenBank/DDBJ whole genome shotgun (WGS) entry which is preliminary data.</text>
</comment>
<organism evidence="7 8">
    <name type="scientific">Stachybotrys elegans</name>
    <dbReference type="NCBI Taxonomy" id="80388"/>
    <lineage>
        <taxon>Eukaryota</taxon>
        <taxon>Fungi</taxon>
        <taxon>Dikarya</taxon>
        <taxon>Ascomycota</taxon>
        <taxon>Pezizomycotina</taxon>
        <taxon>Sordariomycetes</taxon>
        <taxon>Hypocreomycetidae</taxon>
        <taxon>Hypocreales</taxon>
        <taxon>Stachybotryaceae</taxon>
        <taxon>Stachybotrys</taxon>
    </lineage>
</organism>
<dbReference type="Proteomes" id="UP000813444">
    <property type="component" value="Unassembled WGS sequence"/>
</dbReference>
<feature type="transmembrane region" description="Helical" evidence="5">
    <location>
        <begin position="134"/>
        <end position="156"/>
    </location>
</feature>
<evidence type="ECO:0000256" key="1">
    <source>
        <dbReference type="ARBA" id="ARBA00004141"/>
    </source>
</evidence>
<keyword evidence="8" id="KW-1185">Reference proteome</keyword>
<evidence type="ECO:0000256" key="2">
    <source>
        <dbReference type="ARBA" id="ARBA00022692"/>
    </source>
</evidence>
<feature type="transmembrane region" description="Helical" evidence="5">
    <location>
        <begin position="403"/>
        <end position="420"/>
    </location>
</feature>
<dbReference type="PANTHER" id="PTHR23502:SF152">
    <property type="entry name" value="MAJOR FACILITATOR SUPERFAMILY (MFS) PROFILE DOMAIN-CONTAINING PROTEIN-RELATED"/>
    <property type="match status" value="1"/>
</dbReference>
<feature type="transmembrane region" description="Helical" evidence="5">
    <location>
        <begin position="426"/>
        <end position="447"/>
    </location>
</feature>
<evidence type="ECO:0000256" key="4">
    <source>
        <dbReference type="ARBA" id="ARBA00023136"/>
    </source>
</evidence>
<keyword evidence="4 5" id="KW-0472">Membrane</keyword>
<dbReference type="InterPro" id="IPR011701">
    <property type="entry name" value="MFS"/>
</dbReference>
<dbReference type="EMBL" id="JAGPNK010000011">
    <property type="protein sequence ID" value="KAH7311300.1"/>
    <property type="molecule type" value="Genomic_DNA"/>
</dbReference>
<evidence type="ECO:0000313" key="8">
    <source>
        <dbReference type="Proteomes" id="UP000813444"/>
    </source>
</evidence>
<comment type="subcellular location">
    <subcellularLocation>
        <location evidence="1">Membrane</location>
        <topology evidence="1">Multi-pass membrane protein</topology>
    </subcellularLocation>
</comment>
<sequence length="455" mass="49286">MLSQAREEDSSEGSLPTVNGVECDNAQASELQPWQRYLVLFIVSWNCLVVTSASTSLLVATPEIAATLHTTPEILNATNSGVLLAMGFSSLFWSPLSDIVGRRVSYNASLVVLFTSSIGTAVAPQMSVFTAMRILSGFTGTWFMVAGQTIIADLFPPLVRGRAVGCQMVGTVAGTALGPSIGGIIITYDNWRWIYWLQTCQAALGLVLSFLYIPSIASRVRQATEGGKDAPQHLGQLFNPIRVFRLFLKSQILLADLACGFLAVTQYALLSSVRHIINPRFNLTTPLISGLFYLSPGIGFMVGSLAGGRLSDHMVKRWIAKRDGLRLPKDRLNSGIVHLFFILPASSLLYGWGLHYDFGGIPLAIIMAFWIGIGLMGAWNGLNTYTGEVIPDRRSDVVCSKYVLQYVFAASATGMIVPMIDAIGVGWSFTICAFLHLAGGIIVVYVARYAPDKVA</sequence>
<dbReference type="InterPro" id="IPR020846">
    <property type="entry name" value="MFS_dom"/>
</dbReference>
<evidence type="ECO:0000256" key="5">
    <source>
        <dbReference type="SAM" id="Phobius"/>
    </source>
</evidence>
<gene>
    <name evidence="7" type="ORF">B0I35DRAFT_62955</name>
</gene>
<protein>
    <submittedName>
        <fullName evidence="7">Major facilitator superfamily domain-containing protein</fullName>
    </submittedName>
</protein>
<dbReference type="Pfam" id="PF07690">
    <property type="entry name" value="MFS_1"/>
    <property type="match status" value="1"/>
</dbReference>
<dbReference type="GO" id="GO:0005886">
    <property type="term" value="C:plasma membrane"/>
    <property type="evidence" value="ECO:0007669"/>
    <property type="project" value="TreeGrafter"/>
</dbReference>
<feature type="transmembrane region" description="Helical" evidence="5">
    <location>
        <begin position="80"/>
        <end position="96"/>
    </location>
</feature>
<accession>A0A8K0SQE6</accession>
<feature type="transmembrane region" description="Helical" evidence="5">
    <location>
        <begin position="108"/>
        <end position="128"/>
    </location>
</feature>
<dbReference type="OrthoDB" id="3066029at2759"/>
<dbReference type="PANTHER" id="PTHR23502">
    <property type="entry name" value="MAJOR FACILITATOR SUPERFAMILY"/>
    <property type="match status" value="1"/>
</dbReference>
<dbReference type="Gene3D" id="1.20.1250.20">
    <property type="entry name" value="MFS general substrate transporter like domains"/>
    <property type="match status" value="1"/>
</dbReference>
<reference evidence="7" key="1">
    <citation type="journal article" date="2021" name="Nat. Commun.">
        <title>Genetic determinants of endophytism in the Arabidopsis root mycobiome.</title>
        <authorList>
            <person name="Mesny F."/>
            <person name="Miyauchi S."/>
            <person name="Thiergart T."/>
            <person name="Pickel B."/>
            <person name="Atanasova L."/>
            <person name="Karlsson M."/>
            <person name="Huettel B."/>
            <person name="Barry K.W."/>
            <person name="Haridas S."/>
            <person name="Chen C."/>
            <person name="Bauer D."/>
            <person name="Andreopoulos W."/>
            <person name="Pangilinan J."/>
            <person name="LaButti K."/>
            <person name="Riley R."/>
            <person name="Lipzen A."/>
            <person name="Clum A."/>
            <person name="Drula E."/>
            <person name="Henrissat B."/>
            <person name="Kohler A."/>
            <person name="Grigoriev I.V."/>
            <person name="Martin F.M."/>
            <person name="Hacquard S."/>
        </authorList>
    </citation>
    <scope>NUCLEOTIDE SEQUENCE</scope>
    <source>
        <strain evidence="7">MPI-CAGE-CH-0235</strain>
    </source>
</reference>
<keyword evidence="2 5" id="KW-0812">Transmembrane</keyword>
<evidence type="ECO:0000256" key="3">
    <source>
        <dbReference type="ARBA" id="ARBA00022989"/>
    </source>
</evidence>
<evidence type="ECO:0000259" key="6">
    <source>
        <dbReference type="PROSITE" id="PS50850"/>
    </source>
</evidence>